<dbReference type="EMBL" id="JAWDIE010000004">
    <property type="protein sequence ID" value="MEJ7137455.1"/>
    <property type="molecule type" value="Genomic_DNA"/>
</dbReference>
<organism evidence="1 2">
    <name type="scientific">Amphibiibacter pelophylacis</name>
    <dbReference type="NCBI Taxonomy" id="1799477"/>
    <lineage>
        <taxon>Bacteria</taxon>
        <taxon>Pseudomonadati</taxon>
        <taxon>Pseudomonadota</taxon>
        <taxon>Betaproteobacteria</taxon>
        <taxon>Burkholderiales</taxon>
        <taxon>Sphaerotilaceae</taxon>
        <taxon>Amphibiibacter</taxon>
    </lineage>
</organism>
<name>A0ACC6NZN8_9BURK</name>
<gene>
    <name evidence="1" type="ORF">RV045_03295</name>
</gene>
<evidence type="ECO:0000313" key="1">
    <source>
        <dbReference type="EMBL" id="MEJ7137455.1"/>
    </source>
</evidence>
<reference evidence="1" key="1">
    <citation type="submission" date="2023-10" db="EMBL/GenBank/DDBJ databases">
        <title>Amphibacter perezi, gen. nov., sp. nov. a novel taxa of the family Comamonadaceae, class Betaproteobacteria isolated from the skin microbiota of Pelophylax perezi from different populations.</title>
        <authorList>
            <person name="Costa S."/>
            <person name="Proenca D.N."/>
            <person name="Lopes I."/>
            <person name="Morais P.V."/>
        </authorList>
    </citation>
    <scope>NUCLEOTIDE SEQUENCE</scope>
    <source>
        <strain evidence="1">SL12-8</strain>
    </source>
</reference>
<accession>A0ACC6NZN8</accession>
<keyword evidence="2" id="KW-1185">Reference proteome</keyword>
<sequence length="244" mass="26434">MTKPLVLLIDDDTRLTRMVGDYLRQNGMEVEAAHSLAEGRARLSAASPALDLLVLDQMLPDGSGLDLARELEASANASAGQGLPVLMLSAKGDPMDRVLGLEVGADDYLAKPFEPRELLARIRALLRRSHSAAPGSAPPSGADVLDFGRLQIDLAARQALLDGQACRLTAYQFDLLALLAGSPGRVLSRDHIMDSLKGETFDAFDRSIDVHISRIRNAIEDDAKNPRRLLTVRGSGYLFARRQP</sequence>
<evidence type="ECO:0000313" key="2">
    <source>
        <dbReference type="Proteomes" id="UP001364695"/>
    </source>
</evidence>
<dbReference type="Proteomes" id="UP001364695">
    <property type="component" value="Unassembled WGS sequence"/>
</dbReference>
<protein>
    <submittedName>
        <fullName evidence="1">Response regulator transcription factor</fullName>
    </submittedName>
</protein>
<proteinExistence type="predicted"/>
<comment type="caution">
    <text evidence="1">The sequence shown here is derived from an EMBL/GenBank/DDBJ whole genome shotgun (WGS) entry which is preliminary data.</text>
</comment>